<dbReference type="Pfam" id="PF00664">
    <property type="entry name" value="ABC_membrane"/>
    <property type="match status" value="1"/>
</dbReference>
<dbReference type="EMBL" id="MBDO02000825">
    <property type="protein sequence ID" value="RLN52049.1"/>
    <property type="molecule type" value="Genomic_DNA"/>
</dbReference>
<dbReference type="InterPro" id="IPR036640">
    <property type="entry name" value="ABC1_TM_sf"/>
</dbReference>
<dbReference type="CDD" id="cd18577">
    <property type="entry name" value="ABC_6TM_Pgp_ABCB1_D1_like"/>
    <property type="match status" value="1"/>
</dbReference>
<dbReference type="Gene3D" id="1.20.1560.10">
    <property type="entry name" value="ABC transporter type 1, transmembrane domain"/>
    <property type="match status" value="1"/>
</dbReference>
<dbReference type="OrthoDB" id="6500128at2759"/>
<keyword evidence="3 6" id="KW-1133">Transmembrane helix</keyword>
<evidence type="ECO:0000259" key="7">
    <source>
        <dbReference type="PROSITE" id="PS50929"/>
    </source>
</evidence>
<evidence type="ECO:0000256" key="2">
    <source>
        <dbReference type="ARBA" id="ARBA00022692"/>
    </source>
</evidence>
<comment type="caution">
    <text evidence="8">The sequence shown here is derived from an EMBL/GenBank/DDBJ whole genome shotgun (WGS) entry which is preliminary data.</text>
</comment>
<dbReference type="GO" id="GO:0016020">
    <property type="term" value="C:membrane"/>
    <property type="evidence" value="ECO:0007669"/>
    <property type="project" value="UniProtKB-SubCell"/>
</dbReference>
<evidence type="ECO:0000256" key="5">
    <source>
        <dbReference type="SAM" id="MobiDB-lite"/>
    </source>
</evidence>
<sequence length="311" mass="34652">MPSLDQSDLQPNGDDAVYQRIKTPRSVSVGVDGPVKTQPSTKDSTKDSTNSDAKEPNRLDKIVNGGPTSFKFMNLYRYATPFDKFLLVIGIITTGANGALFPLMAIVFGNVLTGFSTTPVDMDAVNDAAMDYLYIAIFMFITDYISYVAFYYSAERQMKALRSEALKHMLFMDISWYDENDALQLSSRLTGDTVRIKDGMGQKLGDSFRFFIQFIVGFIIGFARGWDITLVMACVMPFMTVSLSWLIKTMRIKSDWAQKVYAEAGSVAEETLGSIRTVASLNGEKKAITKFEDKVYAAEKENIALHKMSST</sequence>
<feature type="non-terminal residue" evidence="8">
    <location>
        <position position="311"/>
    </location>
</feature>
<evidence type="ECO:0000256" key="6">
    <source>
        <dbReference type="SAM" id="Phobius"/>
    </source>
</evidence>
<dbReference type="PROSITE" id="PS50929">
    <property type="entry name" value="ABC_TM1F"/>
    <property type="match status" value="1"/>
</dbReference>
<evidence type="ECO:0000313" key="9">
    <source>
        <dbReference type="EMBL" id="RLN54631.1"/>
    </source>
</evidence>
<evidence type="ECO:0000313" key="11">
    <source>
        <dbReference type="Proteomes" id="UP000284657"/>
    </source>
</evidence>
<feature type="compositionally biased region" description="Low complexity" evidence="5">
    <location>
        <begin position="36"/>
        <end position="51"/>
    </location>
</feature>
<evidence type="ECO:0000313" key="10">
    <source>
        <dbReference type="Proteomes" id="UP000277300"/>
    </source>
</evidence>
<gene>
    <name evidence="9" type="ORF">BBJ29_009578</name>
    <name evidence="8" type="ORF">BBP00_00009751</name>
</gene>
<dbReference type="Proteomes" id="UP000277300">
    <property type="component" value="Unassembled WGS sequence"/>
</dbReference>
<dbReference type="SUPFAM" id="SSF90123">
    <property type="entry name" value="ABC transporter transmembrane region"/>
    <property type="match status" value="1"/>
</dbReference>
<keyword evidence="4 6" id="KW-0472">Membrane</keyword>
<dbReference type="PANTHER" id="PTHR24222:SF85">
    <property type="entry name" value="ABC TRANSMEMBRANE TYPE-1 DOMAIN-CONTAINING PROTEIN"/>
    <property type="match status" value="1"/>
</dbReference>
<feature type="transmembrane region" description="Helical" evidence="6">
    <location>
        <begin position="229"/>
        <end position="247"/>
    </location>
</feature>
<proteinExistence type="predicted"/>
<dbReference type="EMBL" id="MBAD02001445">
    <property type="protein sequence ID" value="RLN54631.1"/>
    <property type="molecule type" value="Genomic_DNA"/>
</dbReference>
<keyword evidence="2 6" id="KW-0812">Transmembrane</keyword>
<evidence type="ECO:0000256" key="1">
    <source>
        <dbReference type="ARBA" id="ARBA00004141"/>
    </source>
</evidence>
<name>A0A3F2RBY4_9STRA</name>
<dbReference type="GO" id="GO:0140359">
    <property type="term" value="F:ABC-type transporter activity"/>
    <property type="evidence" value="ECO:0007669"/>
    <property type="project" value="InterPro"/>
</dbReference>
<dbReference type="InterPro" id="IPR011527">
    <property type="entry name" value="ABC1_TM_dom"/>
</dbReference>
<organism evidence="8 10">
    <name type="scientific">Phytophthora kernoviae</name>
    <dbReference type="NCBI Taxonomy" id="325452"/>
    <lineage>
        <taxon>Eukaryota</taxon>
        <taxon>Sar</taxon>
        <taxon>Stramenopiles</taxon>
        <taxon>Oomycota</taxon>
        <taxon>Peronosporomycetes</taxon>
        <taxon>Peronosporales</taxon>
        <taxon>Peronosporaceae</taxon>
        <taxon>Phytophthora</taxon>
    </lineage>
</organism>
<protein>
    <recommendedName>
        <fullName evidence="7">ABC transmembrane type-1 domain-containing protein</fullName>
    </recommendedName>
</protein>
<feature type="compositionally biased region" description="Polar residues" evidence="5">
    <location>
        <begin position="1"/>
        <end position="10"/>
    </location>
</feature>
<evidence type="ECO:0000313" key="8">
    <source>
        <dbReference type="EMBL" id="RLN52049.1"/>
    </source>
</evidence>
<reference evidence="10 11" key="1">
    <citation type="submission" date="2018-07" db="EMBL/GenBank/DDBJ databases">
        <title>Genome sequencing of oomycete isolates from Chile give support for New Zealand origin for Phytophthora kernoviae and make available the first Nothophytophthora sp. genome.</title>
        <authorList>
            <person name="Studholme D.J."/>
            <person name="Sanfuentes E."/>
            <person name="Panda P."/>
            <person name="Hill R."/>
            <person name="Sambles C."/>
            <person name="Grant M."/>
            <person name="Williams N.M."/>
            <person name="Mcdougal R.L."/>
        </authorList>
    </citation>
    <scope>NUCLEOTIDE SEQUENCE [LARGE SCALE GENOMIC DNA]</scope>
    <source>
        <strain evidence="8">Chile6</strain>
        <strain evidence="9">Chile7</strain>
    </source>
</reference>
<dbReference type="AlphaFoldDB" id="A0A3F2RBY4"/>
<feature type="transmembrane region" description="Helical" evidence="6">
    <location>
        <begin position="85"/>
        <end position="112"/>
    </location>
</feature>
<evidence type="ECO:0000256" key="3">
    <source>
        <dbReference type="ARBA" id="ARBA00022989"/>
    </source>
</evidence>
<dbReference type="GO" id="GO:0005524">
    <property type="term" value="F:ATP binding"/>
    <property type="evidence" value="ECO:0007669"/>
    <property type="project" value="InterPro"/>
</dbReference>
<feature type="region of interest" description="Disordered" evidence="5">
    <location>
        <begin position="1"/>
        <end position="60"/>
    </location>
</feature>
<dbReference type="Proteomes" id="UP000284657">
    <property type="component" value="Unassembled WGS sequence"/>
</dbReference>
<feature type="transmembrane region" description="Helical" evidence="6">
    <location>
        <begin position="207"/>
        <end position="223"/>
    </location>
</feature>
<feature type="transmembrane region" description="Helical" evidence="6">
    <location>
        <begin position="132"/>
        <end position="152"/>
    </location>
</feature>
<dbReference type="InterPro" id="IPR039421">
    <property type="entry name" value="Type_1_exporter"/>
</dbReference>
<comment type="subcellular location">
    <subcellularLocation>
        <location evidence="1">Membrane</location>
        <topology evidence="1">Multi-pass membrane protein</topology>
    </subcellularLocation>
</comment>
<dbReference type="PANTHER" id="PTHR24222">
    <property type="entry name" value="ABC TRANSPORTER B FAMILY"/>
    <property type="match status" value="1"/>
</dbReference>
<feature type="domain" description="ABC transmembrane type-1" evidence="7">
    <location>
        <begin position="88"/>
        <end position="311"/>
    </location>
</feature>
<accession>A0A3F2RBY4</accession>
<evidence type="ECO:0000256" key="4">
    <source>
        <dbReference type="ARBA" id="ARBA00023136"/>
    </source>
</evidence>